<keyword evidence="1" id="KW-0418">Kinase</keyword>
<dbReference type="SUPFAM" id="SSF58113">
    <property type="entry name" value="Apolipoprotein A-I"/>
    <property type="match status" value="1"/>
</dbReference>
<evidence type="ECO:0000313" key="1">
    <source>
        <dbReference type="EMBL" id="HGW93577.1"/>
    </source>
</evidence>
<gene>
    <name evidence="1" type="ORF">ENR47_04735</name>
</gene>
<keyword evidence="1" id="KW-0808">Transferase</keyword>
<name>A0A832H1V6_9CYAN</name>
<dbReference type="GO" id="GO:0016301">
    <property type="term" value="F:kinase activity"/>
    <property type="evidence" value="ECO:0007669"/>
    <property type="project" value="UniProtKB-KW"/>
</dbReference>
<dbReference type="AlphaFoldDB" id="A0A832H1V6"/>
<reference evidence="1" key="1">
    <citation type="journal article" date="2020" name="mSystems">
        <title>Genome- and Community-Level Interaction Insights into Carbon Utilization and Element Cycling Functions of Hydrothermarchaeota in Hydrothermal Sediment.</title>
        <authorList>
            <person name="Zhou Z."/>
            <person name="Liu Y."/>
            <person name="Xu W."/>
            <person name="Pan J."/>
            <person name="Luo Z.H."/>
            <person name="Li M."/>
        </authorList>
    </citation>
    <scope>NUCLEOTIDE SEQUENCE [LARGE SCALE GENOMIC DNA]</scope>
    <source>
        <strain evidence="1">SpSt-402</strain>
    </source>
</reference>
<accession>A0A832H1V6</accession>
<comment type="caution">
    <text evidence="1">The sequence shown here is derived from an EMBL/GenBank/DDBJ whole genome shotgun (WGS) entry which is preliminary data.</text>
</comment>
<sequence length="242" mass="27141">MQKAKEEGGLRTDRIREIVKAAVSQAVGELKEGSGEIRTIAKDAIAAVLDLVKEKGQEAKAEMTASVEGVIDGIRDSRQAEITKTQAQVTELQTELDIQTQQLEADVDGALVAIESEARQSSSDFRTLLEKIVSTIRDSKQFAAAKEQYEKVKAQLAVLDERLAERYGDRYEQVKHQLEKYWETARIWYDQRRAEVETGATDPVQRSQTDFSSKFADAGTFVARKEQEIKARIKDALHPEGR</sequence>
<organism evidence="1">
    <name type="scientific">Oscillatoriales cyanobacterium SpSt-402</name>
    <dbReference type="NCBI Taxonomy" id="2282168"/>
    <lineage>
        <taxon>Bacteria</taxon>
        <taxon>Bacillati</taxon>
        <taxon>Cyanobacteriota</taxon>
        <taxon>Cyanophyceae</taxon>
        <taxon>Oscillatoriophycideae</taxon>
        <taxon>Oscillatoriales</taxon>
    </lineage>
</organism>
<protein>
    <submittedName>
        <fullName evidence="1">Histidine kinase</fullName>
    </submittedName>
</protein>
<proteinExistence type="predicted"/>
<dbReference type="EMBL" id="DSRD01000307">
    <property type="protein sequence ID" value="HGW93577.1"/>
    <property type="molecule type" value="Genomic_DNA"/>
</dbReference>